<name>A0ABZ1IB54_9PSEU</name>
<evidence type="ECO:0000313" key="1">
    <source>
        <dbReference type="EMBL" id="WSE31695.1"/>
    </source>
</evidence>
<dbReference type="EMBL" id="CP142149">
    <property type="protein sequence ID" value="WSE31695.1"/>
    <property type="molecule type" value="Genomic_DNA"/>
</dbReference>
<dbReference type="Proteomes" id="UP001330812">
    <property type="component" value="Chromosome"/>
</dbReference>
<sequence length="120" mass="12778">MDHHPPCDVESGLRALIARGYQFVHPSDATGEVLAVVGVRAHGDVVDIFRLDAEDDATATRLPADEENVFTPATWLWRESGPATTVLAALLSLPDDTTPTTTGGCWVPGRPGTAKWLTAS</sequence>
<keyword evidence="2" id="KW-1185">Reference proteome</keyword>
<reference evidence="1 2" key="1">
    <citation type="journal article" date="2015" name="Int. J. Syst. Evol. Microbiol.">
        <title>Amycolatopsis rhabdoformis sp. nov., an actinomycete isolated from a tropical forest soil.</title>
        <authorList>
            <person name="Souza W.R."/>
            <person name="Silva R.E."/>
            <person name="Goodfellow M."/>
            <person name="Busarakam K."/>
            <person name="Figueiro F.S."/>
            <person name="Ferreira D."/>
            <person name="Rodrigues-Filho E."/>
            <person name="Moraes L.A.B."/>
            <person name="Zucchi T.D."/>
        </authorList>
    </citation>
    <scope>NUCLEOTIDE SEQUENCE [LARGE SCALE GENOMIC DNA]</scope>
    <source>
        <strain evidence="1 2">NCIMB 14900</strain>
    </source>
</reference>
<gene>
    <name evidence="1" type="ORF">VSH64_06180</name>
</gene>
<dbReference type="RefSeq" id="WP_326834502.1">
    <property type="nucleotide sequence ID" value="NZ_CP142149.1"/>
</dbReference>
<accession>A0ABZ1IB54</accession>
<organism evidence="1 2">
    <name type="scientific">Amycolatopsis rhabdoformis</name>
    <dbReference type="NCBI Taxonomy" id="1448059"/>
    <lineage>
        <taxon>Bacteria</taxon>
        <taxon>Bacillati</taxon>
        <taxon>Actinomycetota</taxon>
        <taxon>Actinomycetes</taxon>
        <taxon>Pseudonocardiales</taxon>
        <taxon>Pseudonocardiaceae</taxon>
        <taxon>Amycolatopsis</taxon>
    </lineage>
</organism>
<protein>
    <submittedName>
        <fullName evidence="1">Uncharacterized protein</fullName>
    </submittedName>
</protein>
<proteinExistence type="predicted"/>
<evidence type="ECO:0000313" key="2">
    <source>
        <dbReference type="Proteomes" id="UP001330812"/>
    </source>
</evidence>